<comment type="caution">
    <text evidence="4">The sequence shown here is derived from an EMBL/GenBank/DDBJ whole genome shotgun (WGS) entry which is preliminary data.</text>
</comment>
<dbReference type="EC" id="2.7.7.7" evidence="1"/>
<keyword evidence="1" id="KW-0862">Zinc</keyword>
<organism evidence="4 5">
    <name type="scientific">Channa striata</name>
    <name type="common">Snakehead murrel</name>
    <name type="synonym">Ophicephalus striatus</name>
    <dbReference type="NCBI Taxonomy" id="64152"/>
    <lineage>
        <taxon>Eukaryota</taxon>
        <taxon>Metazoa</taxon>
        <taxon>Chordata</taxon>
        <taxon>Craniata</taxon>
        <taxon>Vertebrata</taxon>
        <taxon>Euteleostomi</taxon>
        <taxon>Actinopterygii</taxon>
        <taxon>Neopterygii</taxon>
        <taxon>Teleostei</taxon>
        <taxon>Neoteleostei</taxon>
        <taxon>Acanthomorphata</taxon>
        <taxon>Anabantaria</taxon>
        <taxon>Anabantiformes</taxon>
        <taxon>Channoidei</taxon>
        <taxon>Channidae</taxon>
        <taxon>Channa</taxon>
    </lineage>
</organism>
<dbReference type="Proteomes" id="UP001187415">
    <property type="component" value="Unassembled WGS sequence"/>
</dbReference>
<keyword evidence="1" id="KW-0479">Metal-binding</keyword>
<evidence type="ECO:0000313" key="5">
    <source>
        <dbReference type="Proteomes" id="UP001187415"/>
    </source>
</evidence>
<gene>
    <name evidence="4" type="ORF">Q5P01_014520</name>
</gene>
<dbReference type="GO" id="GO:0006287">
    <property type="term" value="P:base-excision repair, gap-filling"/>
    <property type="evidence" value="ECO:0007669"/>
    <property type="project" value="TreeGrafter"/>
</dbReference>
<keyword evidence="1" id="KW-0411">Iron-sulfur</keyword>
<protein>
    <recommendedName>
        <fullName evidence="1">DNA polymerase epsilon catalytic subunit</fullName>
        <ecNumber evidence="1">2.7.7.7</ecNumber>
    </recommendedName>
</protein>
<evidence type="ECO:0000313" key="4">
    <source>
        <dbReference type="EMBL" id="KAK2837308.1"/>
    </source>
</evidence>
<feature type="region of interest" description="Disordered" evidence="2">
    <location>
        <begin position="318"/>
        <end position="338"/>
    </location>
</feature>
<name>A0AA88SL30_CHASR</name>
<keyword evidence="1" id="KW-0408">Iron</keyword>
<feature type="region of interest" description="Disordered" evidence="2">
    <location>
        <begin position="231"/>
        <end position="271"/>
    </location>
</feature>
<dbReference type="GO" id="GO:0000278">
    <property type="term" value="P:mitotic cell cycle"/>
    <property type="evidence" value="ECO:0007669"/>
    <property type="project" value="TreeGrafter"/>
</dbReference>
<dbReference type="InterPro" id="IPR013697">
    <property type="entry name" value="DNA_pol_e_suA_C"/>
</dbReference>
<keyword evidence="1" id="KW-0004">4Fe-4S</keyword>
<keyword evidence="1" id="KW-0235">DNA replication</keyword>
<keyword evidence="1" id="KW-0539">Nucleus</keyword>
<keyword evidence="1" id="KW-0863">Zinc-finger</keyword>
<dbReference type="AlphaFoldDB" id="A0AA88SL30"/>
<reference evidence="4" key="1">
    <citation type="submission" date="2023-07" db="EMBL/GenBank/DDBJ databases">
        <title>Chromosome-level Genome Assembly of Striped Snakehead (Channa striata).</title>
        <authorList>
            <person name="Liu H."/>
        </authorList>
    </citation>
    <scope>NUCLEOTIDE SEQUENCE</scope>
    <source>
        <strain evidence="4">Gz</strain>
        <tissue evidence="4">Muscle</tissue>
    </source>
</reference>
<evidence type="ECO:0000256" key="1">
    <source>
        <dbReference type="RuleBase" id="RU365029"/>
    </source>
</evidence>
<dbReference type="InterPro" id="IPR029703">
    <property type="entry name" value="POL2"/>
</dbReference>
<dbReference type="GO" id="GO:0045004">
    <property type="term" value="P:DNA replication proofreading"/>
    <property type="evidence" value="ECO:0007669"/>
    <property type="project" value="TreeGrafter"/>
</dbReference>
<dbReference type="GO" id="GO:0003677">
    <property type="term" value="F:DNA binding"/>
    <property type="evidence" value="ECO:0007669"/>
    <property type="project" value="UniProtKB-KW"/>
</dbReference>
<proteinExistence type="inferred from homology"/>
<keyword evidence="1" id="KW-0548">Nucleotidyltransferase</keyword>
<comment type="cofactor">
    <cofactor evidence="1">
        <name>[4Fe-4S] cluster</name>
        <dbReference type="ChEBI" id="CHEBI:49883"/>
    </cofactor>
</comment>
<keyword evidence="1" id="KW-0239">DNA-directed DNA polymerase</keyword>
<accession>A0AA88SL30</accession>
<dbReference type="GO" id="GO:0051539">
    <property type="term" value="F:4 iron, 4 sulfur cluster binding"/>
    <property type="evidence" value="ECO:0007669"/>
    <property type="project" value="UniProtKB-KW"/>
</dbReference>
<comment type="similarity">
    <text evidence="1">Belongs to the DNA polymerase type-B family.</text>
</comment>
<dbReference type="SMART" id="SM01159">
    <property type="entry name" value="DUF1744"/>
    <property type="match status" value="1"/>
</dbReference>
<dbReference type="GO" id="GO:0003887">
    <property type="term" value="F:DNA-directed DNA polymerase activity"/>
    <property type="evidence" value="ECO:0007669"/>
    <property type="project" value="UniProtKB-KW"/>
</dbReference>
<dbReference type="GO" id="GO:0006272">
    <property type="term" value="P:leading strand elongation"/>
    <property type="evidence" value="ECO:0007669"/>
    <property type="project" value="TreeGrafter"/>
</dbReference>
<dbReference type="Pfam" id="PF23250">
    <property type="entry name" value="zf_DPOE_2"/>
    <property type="match status" value="1"/>
</dbReference>
<dbReference type="GO" id="GO:0008310">
    <property type="term" value="F:single-stranded DNA 3'-5' DNA exonuclease activity"/>
    <property type="evidence" value="ECO:0007669"/>
    <property type="project" value="TreeGrafter"/>
</dbReference>
<dbReference type="GO" id="GO:0008270">
    <property type="term" value="F:zinc ion binding"/>
    <property type="evidence" value="ECO:0007669"/>
    <property type="project" value="UniProtKB-KW"/>
</dbReference>
<keyword evidence="1" id="KW-0808">Transferase</keyword>
<dbReference type="PANTHER" id="PTHR10670">
    <property type="entry name" value="DNA POLYMERASE EPSILON CATALYTIC SUBUNIT A"/>
    <property type="match status" value="1"/>
</dbReference>
<keyword evidence="5" id="KW-1185">Reference proteome</keyword>
<feature type="compositionally biased region" description="Basic and acidic residues" evidence="2">
    <location>
        <begin position="235"/>
        <end position="244"/>
    </location>
</feature>
<comment type="subcellular location">
    <subcellularLocation>
        <location evidence="1">Nucleus</location>
    </subcellularLocation>
</comment>
<sequence length="471" mass="52963">MESDERGSVEINAPGCYSTACVELDLQSLAVNTILQSQHVNDMEGGASLGVSFDVIQQASLEDMMSGNQGASALASYDETALCSNTFRILKSMVVGWVREITQYHNVYADNQVMHFYRWLRSPSSLLYDPALHRTLHNMMKKVFLQLVAEFKRLGSTVVYGNFNRILLCTKKRRIDDAIGYVEYITKSIHSREIFHSLSISFFRCWEFLLWMDPANFGGVKGKLPSSILYGEEDTSQKKNRQGEGEEEGSEDEDEDEADAEEDDGEEGTGDVEELIESNWNIMQYLPQTASCQKYFLMIVSAYIAAVYHSMKEELRRNAPGATPVKRRGGSQPSQQAVGDLSALPGMISFSQEYVSSELTQNVFTITQKIQKKVTGTRSVTQPSEMFPVLPGSHLPLNNPALEFIKYVCQVLSLDVNIVNQVNKLKRDLLRLVDVGEFSEDAQFIDPCNSYILPEVICHHCNFCRDDGTHL</sequence>
<dbReference type="EMBL" id="JAUPFM010000011">
    <property type="protein sequence ID" value="KAK2837308.1"/>
    <property type="molecule type" value="Genomic_DNA"/>
</dbReference>
<feature type="compositionally biased region" description="Acidic residues" evidence="2">
    <location>
        <begin position="245"/>
        <end position="271"/>
    </location>
</feature>
<feature type="domain" description="DNA polymerase epsilon catalytic subunit A C-terminal" evidence="3">
    <location>
        <begin position="1"/>
        <end position="220"/>
    </location>
</feature>
<dbReference type="GO" id="GO:0006297">
    <property type="term" value="P:nucleotide-excision repair, DNA gap filling"/>
    <property type="evidence" value="ECO:0007669"/>
    <property type="project" value="TreeGrafter"/>
</dbReference>
<comment type="catalytic activity">
    <reaction evidence="1">
        <text>DNA(n) + a 2'-deoxyribonucleoside 5'-triphosphate = DNA(n+1) + diphosphate</text>
        <dbReference type="Rhea" id="RHEA:22508"/>
        <dbReference type="Rhea" id="RHEA-COMP:17339"/>
        <dbReference type="Rhea" id="RHEA-COMP:17340"/>
        <dbReference type="ChEBI" id="CHEBI:33019"/>
        <dbReference type="ChEBI" id="CHEBI:61560"/>
        <dbReference type="ChEBI" id="CHEBI:173112"/>
        <dbReference type="EC" id="2.7.7.7"/>
    </reaction>
</comment>
<evidence type="ECO:0000259" key="3">
    <source>
        <dbReference type="SMART" id="SM01159"/>
    </source>
</evidence>
<dbReference type="GO" id="GO:0008622">
    <property type="term" value="C:epsilon DNA polymerase complex"/>
    <property type="evidence" value="ECO:0007669"/>
    <property type="project" value="InterPro"/>
</dbReference>
<evidence type="ECO:0000256" key="2">
    <source>
        <dbReference type="SAM" id="MobiDB-lite"/>
    </source>
</evidence>
<comment type="function">
    <text evidence="1">DNA polymerase II participates in chromosomal DNA replication.</text>
</comment>
<keyword evidence="1" id="KW-0238">DNA-binding</keyword>
<dbReference type="Pfam" id="PF08490">
    <property type="entry name" value="DUF1744"/>
    <property type="match status" value="1"/>
</dbReference>
<dbReference type="PANTHER" id="PTHR10670:SF0">
    <property type="entry name" value="DNA POLYMERASE EPSILON CATALYTIC SUBUNIT A"/>
    <property type="match status" value="1"/>
</dbReference>